<dbReference type="Pfam" id="PF01522">
    <property type="entry name" value="Polysacc_deac_1"/>
    <property type="match status" value="1"/>
</dbReference>
<organism evidence="2 3">
    <name type="scientific">Aquirufa antheringensis</name>
    <dbReference type="NCBI Taxonomy" id="2516559"/>
    <lineage>
        <taxon>Bacteria</taxon>
        <taxon>Pseudomonadati</taxon>
        <taxon>Bacteroidota</taxon>
        <taxon>Cytophagia</taxon>
        <taxon>Cytophagales</taxon>
        <taxon>Flectobacillaceae</taxon>
        <taxon>Aquirufa</taxon>
    </lineage>
</organism>
<dbReference type="SUPFAM" id="SSF88713">
    <property type="entry name" value="Glycoside hydrolase/deacetylase"/>
    <property type="match status" value="1"/>
</dbReference>
<keyword evidence="3" id="KW-1185">Reference proteome</keyword>
<sequence>MLCMFIHQIPSFVPALLPRFTWSKPADRQIYLTFDDGPTPEITDFVLECLNEFKAKATFFCIGKNVVENSSIIQRIQAGGHSIGNHTMNHSNAWKMDYASFLADVEKCEDVFAQQHITSVGFRPPYGRITRKMYLEMENVILWSVLTGDYNASLTSSAILKSVLPLLKPGAVVVMHDSVKAFPHLQVILPVILRYCQEQNFDLSAL</sequence>
<dbReference type="Proteomes" id="UP000293583">
    <property type="component" value="Unassembled WGS sequence"/>
</dbReference>
<dbReference type="PANTHER" id="PTHR10587">
    <property type="entry name" value="GLYCOSYL TRANSFERASE-RELATED"/>
    <property type="match status" value="1"/>
</dbReference>
<dbReference type="InterPro" id="IPR002509">
    <property type="entry name" value="NODB_dom"/>
</dbReference>
<dbReference type="Gene3D" id="3.20.20.370">
    <property type="entry name" value="Glycoside hydrolase/deacetylase"/>
    <property type="match status" value="1"/>
</dbReference>
<gene>
    <name evidence="2" type="ORF">EWU20_07645</name>
</gene>
<evidence type="ECO:0000313" key="3">
    <source>
        <dbReference type="Proteomes" id="UP000293583"/>
    </source>
</evidence>
<evidence type="ECO:0000259" key="1">
    <source>
        <dbReference type="PROSITE" id="PS51677"/>
    </source>
</evidence>
<dbReference type="GO" id="GO:0016810">
    <property type="term" value="F:hydrolase activity, acting on carbon-nitrogen (but not peptide) bonds"/>
    <property type="evidence" value="ECO:0007669"/>
    <property type="project" value="InterPro"/>
</dbReference>
<comment type="caution">
    <text evidence="2">The sequence shown here is derived from an EMBL/GenBank/DDBJ whole genome shotgun (WGS) entry which is preliminary data.</text>
</comment>
<name>A0A4V6MRI8_9BACT</name>
<dbReference type="InterPro" id="IPR050248">
    <property type="entry name" value="Polysacc_deacetylase_ArnD"/>
</dbReference>
<protein>
    <submittedName>
        <fullName evidence="2">Polysaccharide deacetylase family protein</fullName>
    </submittedName>
</protein>
<evidence type="ECO:0000313" key="2">
    <source>
        <dbReference type="EMBL" id="TBH73235.1"/>
    </source>
</evidence>
<accession>A0A4V6MRI8</accession>
<proteinExistence type="predicted"/>
<dbReference type="AlphaFoldDB" id="A0A4V6MRI8"/>
<dbReference type="CDD" id="cd10917">
    <property type="entry name" value="CE4_NodB_like_6s_7s"/>
    <property type="match status" value="1"/>
</dbReference>
<dbReference type="PROSITE" id="PS51677">
    <property type="entry name" value="NODB"/>
    <property type="match status" value="1"/>
</dbReference>
<dbReference type="EMBL" id="SEWY01000003">
    <property type="protein sequence ID" value="TBH73235.1"/>
    <property type="molecule type" value="Genomic_DNA"/>
</dbReference>
<reference evidence="2 3" key="1">
    <citation type="submission" date="2019-02" db="EMBL/GenBank/DDBJ databases">
        <title>Genome of a new Bacteroidetes strain.</title>
        <authorList>
            <person name="Pitt A."/>
        </authorList>
    </citation>
    <scope>NUCLEOTIDE SEQUENCE [LARGE SCALE GENOMIC DNA]</scope>
    <source>
        <strain evidence="2 3">103A-SOEBACH</strain>
    </source>
</reference>
<dbReference type="GO" id="GO:0005975">
    <property type="term" value="P:carbohydrate metabolic process"/>
    <property type="evidence" value="ECO:0007669"/>
    <property type="project" value="InterPro"/>
</dbReference>
<dbReference type="InterPro" id="IPR011330">
    <property type="entry name" value="Glyco_hydro/deAcase_b/a-brl"/>
</dbReference>
<dbReference type="PANTHER" id="PTHR10587:SF125">
    <property type="entry name" value="POLYSACCHARIDE DEACETYLASE YHEN-RELATED"/>
    <property type="match status" value="1"/>
</dbReference>
<feature type="domain" description="NodB homology" evidence="1">
    <location>
        <begin position="28"/>
        <end position="204"/>
    </location>
</feature>